<evidence type="ECO:0000313" key="2">
    <source>
        <dbReference type="EMBL" id="GID61114.1"/>
    </source>
</evidence>
<comment type="caution">
    <text evidence="2">The sequence shown here is derived from an EMBL/GenBank/DDBJ whole genome shotgun (WGS) entry which is preliminary data.</text>
</comment>
<dbReference type="Gene3D" id="3.90.1720.10">
    <property type="entry name" value="endopeptidase domain like (from Nostoc punctiforme)"/>
    <property type="match status" value="1"/>
</dbReference>
<accession>A0ABQ3XRJ8</accession>
<organism evidence="2 3">
    <name type="scientific">Actinoplanes couchii</name>
    <dbReference type="NCBI Taxonomy" id="403638"/>
    <lineage>
        <taxon>Bacteria</taxon>
        <taxon>Bacillati</taxon>
        <taxon>Actinomycetota</taxon>
        <taxon>Actinomycetes</taxon>
        <taxon>Micromonosporales</taxon>
        <taxon>Micromonosporaceae</taxon>
        <taxon>Actinoplanes</taxon>
    </lineage>
</organism>
<feature type="chain" id="PRO_5047086307" evidence="1">
    <location>
        <begin position="18"/>
        <end position="440"/>
    </location>
</feature>
<keyword evidence="1" id="KW-0732">Signal</keyword>
<feature type="signal peptide" evidence="1">
    <location>
        <begin position="1"/>
        <end position="17"/>
    </location>
</feature>
<dbReference type="RefSeq" id="WP_203808775.1">
    <property type="nucleotide sequence ID" value="NZ_BAAAQE010000055.1"/>
</dbReference>
<dbReference type="EMBL" id="BOMG01000119">
    <property type="protein sequence ID" value="GID61114.1"/>
    <property type="molecule type" value="Genomic_DNA"/>
</dbReference>
<name>A0ABQ3XRJ8_9ACTN</name>
<gene>
    <name evidence="2" type="ORF">Aco03nite_095180</name>
</gene>
<proteinExistence type="predicted"/>
<sequence>MTLIGLVFATAPAPARAAFVSSIGGPITRAEVMERAQYWLDHQPGAYSQTGFSPDPIGSRNYRRDCSGYVDMAWHLGVDYTTHNLERVATRISRADLRPGDVLNSTQFHVILFKRWSNSEHTRFDYYSFGSTPVKLKTNIPITDNWDSHPNSGYIAMRYNRIIEDGASGTSPYADGTLLREPNGSIAVMAGGAAFAFNSMDELNAAGYAGRPYVSVAAGTLATLPPTRVADGTLVRRSDGSIAVIAGGAAFSFASMTELTAAGYGSRPFVNIGWNAYNALPARPREGTIIRRTDDGSMSVVAGGAKFAFVSMAEVTAAGYGSTPFVNVGITAYNAVPTEPADGTLLRRSDGSIGVIAGGARFDFVSMAEFTAAGYDSFINVGTPAFNGVSTTPANGTFVKATGEPGTWRLADGKRTPATPGAGQPVTSLPLGALRAIPTA</sequence>
<evidence type="ECO:0000313" key="3">
    <source>
        <dbReference type="Proteomes" id="UP000612282"/>
    </source>
</evidence>
<protein>
    <submittedName>
        <fullName evidence="2">Uncharacterized protein</fullName>
    </submittedName>
</protein>
<dbReference type="Proteomes" id="UP000612282">
    <property type="component" value="Unassembled WGS sequence"/>
</dbReference>
<evidence type="ECO:0000256" key="1">
    <source>
        <dbReference type="SAM" id="SignalP"/>
    </source>
</evidence>
<keyword evidence="3" id="KW-1185">Reference proteome</keyword>
<reference evidence="2 3" key="1">
    <citation type="submission" date="2021-01" db="EMBL/GenBank/DDBJ databases">
        <title>Whole genome shotgun sequence of Actinoplanes couchii NBRC 106145.</title>
        <authorList>
            <person name="Komaki H."/>
            <person name="Tamura T."/>
        </authorList>
    </citation>
    <scope>NUCLEOTIDE SEQUENCE [LARGE SCALE GENOMIC DNA]</scope>
    <source>
        <strain evidence="2 3">NBRC 106145</strain>
    </source>
</reference>